<name>A0A5B7I6K1_PORTR</name>
<accession>A0A5B7I6K1</accession>
<comment type="caution">
    <text evidence="1">The sequence shown here is derived from an EMBL/GenBank/DDBJ whole genome shotgun (WGS) entry which is preliminary data.</text>
</comment>
<keyword evidence="2" id="KW-1185">Reference proteome</keyword>
<evidence type="ECO:0000313" key="2">
    <source>
        <dbReference type="Proteomes" id="UP000324222"/>
    </source>
</evidence>
<evidence type="ECO:0000313" key="1">
    <source>
        <dbReference type="EMBL" id="MPC77127.1"/>
    </source>
</evidence>
<reference evidence="1 2" key="1">
    <citation type="submission" date="2019-05" db="EMBL/GenBank/DDBJ databases">
        <title>Another draft genome of Portunus trituberculatus and its Hox gene families provides insights of decapod evolution.</title>
        <authorList>
            <person name="Jeong J.-H."/>
            <person name="Song I."/>
            <person name="Kim S."/>
            <person name="Choi T."/>
            <person name="Kim D."/>
            <person name="Ryu S."/>
            <person name="Kim W."/>
        </authorList>
    </citation>
    <scope>NUCLEOTIDE SEQUENCE [LARGE SCALE GENOMIC DNA]</scope>
    <source>
        <tissue evidence="1">Muscle</tissue>
    </source>
</reference>
<dbReference type="EMBL" id="VSRR010045065">
    <property type="protein sequence ID" value="MPC77127.1"/>
    <property type="molecule type" value="Genomic_DNA"/>
</dbReference>
<organism evidence="1 2">
    <name type="scientific">Portunus trituberculatus</name>
    <name type="common">Swimming crab</name>
    <name type="synonym">Neptunus trituberculatus</name>
    <dbReference type="NCBI Taxonomy" id="210409"/>
    <lineage>
        <taxon>Eukaryota</taxon>
        <taxon>Metazoa</taxon>
        <taxon>Ecdysozoa</taxon>
        <taxon>Arthropoda</taxon>
        <taxon>Crustacea</taxon>
        <taxon>Multicrustacea</taxon>
        <taxon>Malacostraca</taxon>
        <taxon>Eumalacostraca</taxon>
        <taxon>Eucarida</taxon>
        <taxon>Decapoda</taxon>
        <taxon>Pleocyemata</taxon>
        <taxon>Brachyura</taxon>
        <taxon>Eubrachyura</taxon>
        <taxon>Portunoidea</taxon>
        <taxon>Portunidae</taxon>
        <taxon>Portuninae</taxon>
        <taxon>Portunus</taxon>
    </lineage>
</organism>
<dbReference type="Proteomes" id="UP000324222">
    <property type="component" value="Unassembled WGS sequence"/>
</dbReference>
<gene>
    <name evidence="1" type="ORF">E2C01_071572</name>
</gene>
<proteinExistence type="predicted"/>
<dbReference type="AlphaFoldDB" id="A0A5B7I6K1"/>
<sequence length="136" mass="15315">MVYVWVGKVRFHMTRTVSPRCFEPEAKTLVMVNKDRNSRNILFLCYHGKRGRQRRYHPSLFSLLSSISSPSCPFPCLPPSLPLSLPSSLPPSLPPSLPQPAAPARGSYGIYGTLEYCQILEIMKIAGHMEEELALR</sequence>
<protein>
    <submittedName>
        <fullName evidence="1">Uncharacterized protein</fullName>
    </submittedName>
</protein>